<dbReference type="CDD" id="cd16841">
    <property type="entry name" value="RraA_family"/>
    <property type="match status" value="1"/>
</dbReference>
<dbReference type="SUPFAM" id="SSF89562">
    <property type="entry name" value="RraA-like"/>
    <property type="match status" value="1"/>
</dbReference>
<dbReference type="PANTHER" id="PTHR33254:SF4">
    <property type="entry name" value="4-HYDROXY-4-METHYL-2-OXOGLUTARATE ALDOLASE 3-RELATED"/>
    <property type="match status" value="1"/>
</dbReference>
<feature type="binding site" evidence="5">
    <location>
        <position position="141"/>
    </location>
    <ligand>
        <name>substrate</name>
    </ligand>
</feature>
<evidence type="ECO:0000313" key="7">
    <source>
        <dbReference type="Proteomes" id="UP000199310"/>
    </source>
</evidence>
<protein>
    <recommendedName>
        <fullName evidence="2">Putative 4-hydroxy-4-methyl-2-oxoglutarate aldolase</fullName>
    </recommendedName>
    <alternativeName>
        <fullName evidence="3">Regulator of ribonuclease activity homolog</fullName>
    </alternativeName>
    <alternativeName>
        <fullName evidence="4">RraA-like protein</fullName>
    </alternativeName>
</protein>
<dbReference type="STRING" id="29529.SAMN04488122_3334"/>
<dbReference type="AlphaFoldDB" id="A0A1I0RTA0"/>
<dbReference type="PANTHER" id="PTHR33254">
    <property type="entry name" value="4-HYDROXY-4-METHYL-2-OXOGLUTARATE ALDOLASE 3-RELATED"/>
    <property type="match status" value="1"/>
</dbReference>
<dbReference type="GO" id="GO:0047443">
    <property type="term" value="F:4-hydroxy-4-methyl-2-oxoglutarate aldolase activity"/>
    <property type="evidence" value="ECO:0007669"/>
    <property type="project" value="TreeGrafter"/>
</dbReference>
<dbReference type="GO" id="GO:0046872">
    <property type="term" value="F:metal ion binding"/>
    <property type="evidence" value="ECO:0007669"/>
    <property type="project" value="UniProtKB-KW"/>
</dbReference>
<comment type="cofactor">
    <cofactor evidence="5">
        <name>Mg(2+)</name>
        <dbReference type="ChEBI" id="CHEBI:18420"/>
    </cofactor>
</comment>
<dbReference type="GO" id="GO:0008948">
    <property type="term" value="F:oxaloacetate decarboxylase activity"/>
    <property type="evidence" value="ECO:0007669"/>
    <property type="project" value="TreeGrafter"/>
</dbReference>
<feature type="binding site" evidence="5">
    <location>
        <position position="142"/>
    </location>
    <ligand>
        <name>Mg(2+)</name>
        <dbReference type="ChEBI" id="CHEBI:18420"/>
    </ligand>
</feature>
<accession>A0A1I0RTA0</accession>
<feature type="binding site" evidence="5">
    <location>
        <begin position="119"/>
        <end position="122"/>
    </location>
    <ligand>
        <name>substrate</name>
    </ligand>
</feature>
<gene>
    <name evidence="6" type="ORF">SAMN04488122_3334</name>
</gene>
<keyword evidence="7" id="KW-1185">Reference proteome</keyword>
<reference evidence="7" key="1">
    <citation type="submission" date="2016-10" db="EMBL/GenBank/DDBJ databases">
        <authorList>
            <person name="Varghese N."/>
            <person name="Submissions S."/>
        </authorList>
    </citation>
    <scope>NUCLEOTIDE SEQUENCE [LARGE SCALE GENOMIC DNA]</scope>
    <source>
        <strain evidence="7">DSM 3695</strain>
    </source>
</reference>
<dbReference type="InterPro" id="IPR036704">
    <property type="entry name" value="RraA/RraA-like_sf"/>
</dbReference>
<dbReference type="Gene3D" id="3.50.30.40">
    <property type="entry name" value="Ribonuclease E inhibitor RraA/RraA-like"/>
    <property type="match status" value="1"/>
</dbReference>
<dbReference type="Proteomes" id="UP000199310">
    <property type="component" value="Unassembled WGS sequence"/>
</dbReference>
<organism evidence="6 7">
    <name type="scientific">Chitinophaga arvensicola</name>
    <dbReference type="NCBI Taxonomy" id="29529"/>
    <lineage>
        <taxon>Bacteria</taxon>
        <taxon>Pseudomonadati</taxon>
        <taxon>Bacteroidota</taxon>
        <taxon>Chitinophagia</taxon>
        <taxon>Chitinophagales</taxon>
        <taxon>Chitinophagaceae</taxon>
        <taxon>Chitinophaga</taxon>
    </lineage>
</organism>
<evidence type="ECO:0000256" key="4">
    <source>
        <dbReference type="ARBA" id="ARBA00030169"/>
    </source>
</evidence>
<proteinExistence type="predicted"/>
<comment type="cofactor">
    <cofactor evidence="1">
        <name>a divalent metal cation</name>
        <dbReference type="ChEBI" id="CHEBI:60240"/>
    </cofactor>
</comment>
<evidence type="ECO:0000256" key="2">
    <source>
        <dbReference type="ARBA" id="ARBA00016549"/>
    </source>
</evidence>
<evidence type="ECO:0000256" key="1">
    <source>
        <dbReference type="ARBA" id="ARBA00001968"/>
    </source>
</evidence>
<name>A0A1I0RTA0_9BACT</name>
<dbReference type="InterPro" id="IPR005493">
    <property type="entry name" value="RraA/RraA-like"/>
</dbReference>
<evidence type="ECO:0000313" key="6">
    <source>
        <dbReference type="EMBL" id="SEW44473.1"/>
    </source>
</evidence>
<keyword evidence="5" id="KW-0479">Metal-binding</keyword>
<dbReference type="RefSeq" id="WP_089896572.1">
    <property type="nucleotide sequence ID" value="NZ_FOJG01000001.1"/>
</dbReference>
<dbReference type="EMBL" id="FOJG01000001">
    <property type="protein sequence ID" value="SEW44473.1"/>
    <property type="molecule type" value="Genomic_DNA"/>
</dbReference>
<keyword evidence="5" id="KW-0460">Magnesium</keyword>
<sequence>MTKHSNNGQTFTTLWENDDELFSIVKKELYTAVVGDIMDKMGLMRQFLPPEIQPLQMDMFVIGRAMPVLEADVFSEDPALGQNAVLKQSFGLMLQALDDLKKNEVYICTGASPTYALWGELMSTRAMKLGAAGAVVDGYSRDTRGILDLNFPTFSYGRYAQDQAPRGKVIDFRVPLEIRGVRIMPGDIVLGDMDGVCIVPQQAEKEVFSLAIEKARGEKMVQQKILEGMSASQAFEKYGIM</sequence>
<dbReference type="OrthoDB" id="9784786at2"/>
<evidence type="ECO:0000256" key="3">
    <source>
        <dbReference type="ARBA" id="ARBA00029596"/>
    </source>
</evidence>
<dbReference type="Pfam" id="PF03737">
    <property type="entry name" value="RraA-like"/>
    <property type="match status" value="1"/>
</dbReference>
<evidence type="ECO:0000256" key="5">
    <source>
        <dbReference type="PIRSR" id="PIRSR605493-1"/>
    </source>
</evidence>